<organism evidence="1 2">
    <name type="scientific">Puccinia graminis f. sp. tritici</name>
    <dbReference type="NCBI Taxonomy" id="56615"/>
    <lineage>
        <taxon>Eukaryota</taxon>
        <taxon>Fungi</taxon>
        <taxon>Dikarya</taxon>
        <taxon>Basidiomycota</taxon>
        <taxon>Pucciniomycotina</taxon>
        <taxon>Pucciniomycetes</taxon>
        <taxon>Pucciniales</taxon>
        <taxon>Pucciniaceae</taxon>
        <taxon>Puccinia</taxon>
    </lineage>
</organism>
<evidence type="ECO:0000313" key="1">
    <source>
        <dbReference type="EMBL" id="KAA1080875.1"/>
    </source>
</evidence>
<reference evidence="1 2" key="1">
    <citation type="submission" date="2019-05" db="EMBL/GenBank/DDBJ databases">
        <title>Emergence of the Ug99 lineage of the wheat stem rust pathogen through somatic hybridization.</title>
        <authorList>
            <person name="Li F."/>
            <person name="Upadhyaya N.M."/>
            <person name="Sperschneider J."/>
            <person name="Matny O."/>
            <person name="Nguyen-Phuc H."/>
            <person name="Mago R."/>
            <person name="Raley C."/>
            <person name="Miller M.E."/>
            <person name="Silverstein K.A.T."/>
            <person name="Henningsen E."/>
            <person name="Hirsch C.D."/>
            <person name="Visser B."/>
            <person name="Pretorius Z.A."/>
            <person name="Steffenson B.J."/>
            <person name="Schwessinger B."/>
            <person name="Dodds P.N."/>
            <person name="Figueroa M."/>
        </authorList>
    </citation>
    <scope>NUCLEOTIDE SEQUENCE [LARGE SCALE GENOMIC DNA]</scope>
    <source>
        <strain evidence="1">21-0</strain>
    </source>
</reference>
<protein>
    <submittedName>
        <fullName evidence="1">Uncharacterized protein</fullName>
    </submittedName>
</protein>
<accession>A0A5B0MV73</accession>
<dbReference type="EMBL" id="VSWC01000131">
    <property type="protein sequence ID" value="KAA1080875.1"/>
    <property type="molecule type" value="Genomic_DNA"/>
</dbReference>
<keyword evidence="2" id="KW-1185">Reference proteome</keyword>
<dbReference type="OrthoDB" id="2507532at2759"/>
<comment type="caution">
    <text evidence="1">The sequence shown here is derived from an EMBL/GenBank/DDBJ whole genome shotgun (WGS) entry which is preliminary data.</text>
</comment>
<proteinExistence type="predicted"/>
<sequence>MPGAFASCNLFIDLLIDPSTRKATNSKHPYPARELFTVTEVCTATCQEQPLTAQPHPCGSREIAVMRIQKDMFEAETDDTSLIQSLMTTWTTDGITSVLGLCCKTCTSVKKADPHKIIEKSRLSVDNGGPPQHLYMLVHAALIIDELAQQSFMASLDFPFKWDFHGVGYTLFSLGFWNGTHYWTKMFKNIGRISGVWMHNDRANGGIARLVSPDHTQLAGASVGLLGRIDTVKYMYIKRSLEGEINCK</sequence>
<gene>
    <name evidence="1" type="ORF">PGT21_050293</name>
</gene>
<dbReference type="Proteomes" id="UP000324748">
    <property type="component" value="Unassembled WGS sequence"/>
</dbReference>
<dbReference type="AlphaFoldDB" id="A0A5B0MV73"/>
<evidence type="ECO:0000313" key="2">
    <source>
        <dbReference type="Proteomes" id="UP000324748"/>
    </source>
</evidence>
<name>A0A5B0MV73_PUCGR</name>